<keyword evidence="1" id="KW-0812">Transmembrane</keyword>
<dbReference type="PANTHER" id="PTHR37305">
    <property type="entry name" value="INTEGRAL MEMBRANE PROTEIN-RELATED"/>
    <property type="match status" value="1"/>
</dbReference>
<feature type="transmembrane region" description="Helical" evidence="1">
    <location>
        <begin position="54"/>
        <end position="78"/>
    </location>
</feature>
<keyword evidence="1" id="KW-1133">Transmembrane helix</keyword>
<feature type="transmembrane region" description="Helical" evidence="1">
    <location>
        <begin position="106"/>
        <end position="131"/>
    </location>
</feature>
<proteinExistence type="predicted"/>
<dbReference type="RefSeq" id="WP_061840876.1">
    <property type="nucleotide sequence ID" value="NZ_BDEC01000076.1"/>
</dbReference>
<dbReference type="AlphaFoldDB" id="A0A2H6CV96"/>
<protein>
    <recommendedName>
        <fullName evidence="4">ABC transporter permease</fullName>
    </recommendedName>
</protein>
<accession>A0A2H6CV96</accession>
<evidence type="ECO:0000313" key="2">
    <source>
        <dbReference type="EMBL" id="GBD68922.1"/>
    </source>
</evidence>
<dbReference type="EMBL" id="BDEC01000076">
    <property type="protein sequence ID" value="GBD68922.1"/>
    <property type="molecule type" value="Genomic_DNA"/>
</dbReference>
<feature type="transmembrane region" description="Helical" evidence="1">
    <location>
        <begin position="227"/>
        <end position="249"/>
    </location>
</feature>
<dbReference type="CDD" id="cd21809">
    <property type="entry name" value="ABC-2_lan_permease-like"/>
    <property type="match status" value="1"/>
</dbReference>
<name>A0A2H6CV96_TETHA</name>
<evidence type="ECO:0000256" key="1">
    <source>
        <dbReference type="SAM" id="Phobius"/>
    </source>
</evidence>
<dbReference type="Pfam" id="PF12730">
    <property type="entry name" value="ABC2_membrane_4"/>
    <property type="match status" value="1"/>
</dbReference>
<dbReference type="PANTHER" id="PTHR37305:SF1">
    <property type="entry name" value="MEMBRANE PROTEIN"/>
    <property type="match status" value="1"/>
</dbReference>
<evidence type="ECO:0008006" key="4">
    <source>
        <dbReference type="Google" id="ProtNLM"/>
    </source>
</evidence>
<keyword evidence="1" id="KW-0472">Membrane</keyword>
<dbReference type="Proteomes" id="UP000236214">
    <property type="component" value="Unassembled WGS sequence"/>
</dbReference>
<feature type="transmembrane region" description="Helical" evidence="1">
    <location>
        <begin position="163"/>
        <end position="192"/>
    </location>
</feature>
<reference evidence="2 3" key="1">
    <citation type="submission" date="2016-05" db="EMBL/GenBank/DDBJ databases">
        <title>Whole genome sequencing of Tetragenococcus halophilus subsp. halophilus NISL 7118.</title>
        <authorList>
            <person name="Shiwa Y."/>
            <person name="Nishimura I."/>
            <person name="Yoshikawa H."/>
            <person name="Koyama Y."/>
            <person name="Oguma T."/>
        </authorList>
    </citation>
    <scope>NUCLEOTIDE SEQUENCE [LARGE SCALE GENOMIC DNA]</scope>
    <source>
        <strain evidence="2 3">NISL 7118</strain>
    </source>
</reference>
<organism evidence="2 3">
    <name type="scientific">Tetragenococcus halophilus subsp. halophilus</name>
    <dbReference type="NCBI Taxonomy" id="1513897"/>
    <lineage>
        <taxon>Bacteria</taxon>
        <taxon>Bacillati</taxon>
        <taxon>Bacillota</taxon>
        <taxon>Bacilli</taxon>
        <taxon>Lactobacillales</taxon>
        <taxon>Enterococcaceae</taxon>
        <taxon>Tetragenococcus</taxon>
    </lineage>
</organism>
<evidence type="ECO:0000313" key="3">
    <source>
        <dbReference type="Proteomes" id="UP000236214"/>
    </source>
</evidence>
<gene>
    <name evidence="2" type="ORF">TEHN7118_1728</name>
</gene>
<keyword evidence="3" id="KW-1185">Reference proteome</keyword>
<comment type="caution">
    <text evidence="2">The sequence shown here is derived from an EMBL/GenBank/DDBJ whole genome shotgun (WGS) entry which is preliminary data.</text>
</comment>
<sequence length="255" mass="28961">MNMLTLIGVEFKKIKRSKILLILFLAMLVVWFPALLNADMNFGMENGITPEHNFFIQGLMALVWFIYPASMVVVTLLINQNEKTNQALTKMLSLPIDSKRMSLAKFFVLLVLAAIQLLFTIGIYYVAAYLMTAMTDYNFVLGLLLVFKEIGLIYLISLPMLAFYWFLSVVVQTPIFAIGIGLATIVPSVLMINSEYWYIYPFCYPYYMVVSEYGNLAPGFGTFNISLFPWIPIACVMMVGFLVLASVCFGQKERK</sequence>